<evidence type="ECO:0000313" key="1">
    <source>
        <dbReference type="EMBL" id="MBO1515032.1"/>
    </source>
</evidence>
<accession>A0ABS3N9Q5</accession>
<evidence type="ECO:0000313" key="2">
    <source>
        <dbReference type="Proteomes" id="UP000663981"/>
    </source>
</evidence>
<comment type="caution">
    <text evidence="1">The sequence shown here is derived from an EMBL/GenBank/DDBJ whole genome shotgun (WGS) entry which is preliminary data.</text>
</comment>
<dbReference type="RefSeq" id="WP_207981927.1">
    <property type="nucleotide sequence ID" value="NZ_JAGDEL010000030.1"/>
</dbReference>
<name>A0ABS3N9Q5_9BACI</name>
<keyword evidence="2" id="KW-1185">Reference proteome</keyword>
<protein>
    <recommendedName>
        <fullName evidence="3">Sporulation histidine kinase inhibitor Sda</fullName>
    </recommendedName>
</protein>
<gene>
    <name evidence="1" type="ORF">I7822_25745</name>
</gene>
<proteinExistence type="predicted"/>
<reference evidence="1 2" key="1">
    <citation type="submission" date="2021-03" db="EMBL/GenBank/DDBJ databases">
        <title>Whole genome sequence of Metabacillus bambusae BG109.</title>
        <authorList>
            <person name="Jeong J.W."/>
        </authorList>
    </citation>
    <scope>NUCLEOTIDE SEQUENCE [LARGE SCALE GENOMIC DNA]</scope>
    <source>
        <strain evidence="1 2">BG109</strain>
    </source>
</reference>
<organism evidence="1 2">
    <name type="scientific">Metabacillus bambusae</name>
    <dbReference type="NCBI Taxonomy" id="2795218"/>
    <lineage>
        <taxon>Bacteria</taxon>
        <taxon>Bacillati</taxon>
        <taxon>Bacillota</taxon>
        <taxon>Bacilli</taxon>
        <taxon>Bacillales</taxon>
        <taxon>Bacillaceae</taxon>
        <taxon>Metabacillus</taxon>
    </lineage>
</organism>
<dbReference type="Proteomes" id="UP000663981">
    <property type="component" value="Unassembled WGS sequence"/>
</dbReference>
<evidence type="ECO:0008006" key="3">
    <source>
        <dbReference type="Google" id="ProtNLM"/>
    </source>
</evidence>
<sequence length="49" mass="5939">MLDSIEFFLFTREINRLVDDLSRCNDQSIKDQIRKEIYFLNSILEQQTV</sequence>
<dbReference type="EMBL" id="JAGDEL010000030">
    <property type="protein sequence ID" value="MBO1515032.1"/>
    <property type="molecule type" value="Genomic_DNA"/>
</dbReference>